<dbReference type="EMBL" id="HG529494">
    <property type="protein sequence ID" value="CDI51108.1"/>
    <property type="molecule type" value="Genomic_DNA"/>
</dbReference>
<evidence type="ECO:0000256" key="1">
    <source>
        <dbReference type="SAM" id="MobiDB-lite"/>
    </source>
</evidence>
<protein>
    <submittedName>
        <fullName evidence="2">Uncharacterized protein</fullName>
    </submittedName>
</protein>
<feature type="compositionally biased region" description="Polar residues" evidence="1">
    <location>
        <begin position="399"/>
        <end position="410"/>
    </location>
</feature>
<feature type="compositionally biased region" description="Acidic residues" evidence="1">
    <location>
        <begin position="128"/>
        <end position="139"/>
    </location>
</feature>
<feature type="region of interest" description="Disordered" evidence="1">
    <location>
        <begin position="1"/>
        <end position="62"/>
    </location>
</feature>
<feature type="region of interest" description="Disordered" evidence="1">
    <location>
        <begin position="381"/>
        <end position="411"/>
    </location>
</feature>
<feature type="region of interest" description="Disordered" evidence="1">
    <location>
        <begin position="76"/>
        <end position="221"/>
    </location>
</feature>
<reference evidence="2" key="1">
    <citation type="journal article" date="2014" name="Genome Biol. Evol.">
        <title>Gene Loss Rather Than Gene Gain Is Associated with a Host Jump from Monocots to Dicots in the Smut Fungus Melanopsichium pennsylvanicum.</title>
        <authorList>
            <person name="Sharma R."/>
            <person name="Mishra B."/>
            <person name="Runge F."/>
            <person name="Thines M."/>
        </authorList>
    </citation>
    <scope>NUCLEOTIDE SEQUENCE</scope>
    <source>
        <strain evidence="2">4</strain>
    </source>
</reference>
<dbReference type="AlphaFoldDB" id="A0A077QXM1"/>
<proteinExistence type="predicted"/>
<feature type="compositionally biased region" description="Polar residues" evidence="1">
    <location>
        <begin position="289"/>
        <end position="302"/>
    </location>
</feature>
<name>A0A077QXM1_9BASI</name>
<feature type="region of interest" description="Disordered" evidence="1">
    <location>
        <begin position="288"/>
        <end position="310"/>
    </location>
</feature>
<feature type="compositionally biased region" description="Basic and acidic residues" evidence="1">
    <location>
        <begin position="90"/>
        <end position="109"/>
    </location>
</feature>
<feature type="compositionally biased region" description="Low complexity" evidence="1">
    <location>
        <begin position="386"/>
        <end position="398"/>
    </location>
</feature>
<evidence type="ECO:0000313" key="2">
    <source>
        <dbReference type="EMBL" id="CDI51108.1"/>
    </source>
</evidence>
<feature type="compositionally biased region" description="Low complexity" evidence="1">
    <location>
        <begin position="11"/>
        <end position="31"/>
    </location>
</feature>
<feature type="compositionally biased region" description="Polar residues" evidence="1">
    <location>
        <begin position="174"/>
        <end position="186"/>
    </location>
</feature>
<organism evidence="2">
    <name type="scientific">Melanopsichium pennsylvanicum 4</name>
    <dbReference type="NCBI Taxonomy" id="1398559"/>
    <lineage>
        <taxon>Eukaryota</taxon>
        <taxon>Fungi</taxon>
        <taxon>Dikarya</taxon>
        <taxon>Basidiomycota</taxon>
        <taxon>Ustilaginomycotina</taxon>
        <taxon>Ustilaginomycetes</taxon>
        <taxon>Ustilaginales</taxon>
        <taxon>Ustilaginaceae</taxon>
        <taxon>Melanopsichium</taxon>
    </lineage>
</organism>
<feature type="region of interest" description="Disordered" evidence="1">
    <location>
        <begin position="475"/>
        <end position="524"/>
    </location>
</feature>
<feature type="compositionally biased region" description="Basic residues" evidence="1">
    <location>
        <begin position="201"/>
        <end position="212"/>
    </location>
</feature>
<feature type="compositionally biased region" description="Low complexity" evidence="1">
    <location>
        <begin position="499"/>
        <end position="520"/>
    </location>
</feature>
<sequence length="638" mass="69122">MSELFDSLNLSNSSAAGPPSSQQSSSQPSTSKVFWHASPSPGVLRQLHNWTPNKSQDSPTLPLCTQAFVGELKKLPGALESQSPLVSRRGKADSTKRKLIRESNSRHVSDPTPNRGKVGEYITLDLSDHDDDDDDDDHVETEPKRLLLGDVGESSPESTRRRIMHAGNTGRMRQLSSPGQLSSSTNDPPPLLERDASSHRRIDRRPPRRRKKESFMAGLGFTDDSGRATDCLKLFENLQAAIQGMHASRPSTSGSDSNTAITTNLPTVSLNRDISQGGSRLTQREGINRTASAPSGSRTMVHSQEAGLRSSQIDNRAEEGLQPRKGFRAVKSDHDVFRAVAGDHASVRALQPRPVNIPIERQVQNEDEMFIVKTTTIAPGESVRLSQTSQSRQQDTTTNKNSNHVSSQPRSVPLQALVKSISTPTEALAVNSNTIIEVSSPIQEASRTVTSQVSPIKRSARIEAMQQQTNNYHHHTKKLGTRGPSLLHSKSASCSPRKPSSIITVPTTSTSTSSSGSTPIRKMGNGVNRARTHALTVGTSQARQVGLPRSSSQFAVMSSASQSQTSSLTNAGPAAPFRPPVISRTNVVSTITTNPPVKIATAKTFNFDHKQHQPSSSDDSFDDHDDDAFLALACQLEY</sequence>
<feature type="compositionally biased region" description="Polar residues" evidence="1">
    <location>
        <begin position="48"/>
        <end position="59"/>
    </location>
</feature>
<accession>A0A077QXM1</accession>